<dbReference type="InterPro" id="IPR027417">
    <property type="entry name" value="P-loop_NTPase"/>
</dbReference>
<dbReference type="EMBL" id="JAIZAY010000001">
    <property type="protein sequence ID" value="KAJ8050316.1"/>
    <property type="molecule type" value="Genomic_DNA"/>
</dbReference>
<dbReference type="PANTHER" id="PTHR48312:SF1">
    <property type="entry name" value="SULFOTRANSFERASE"/>
    <property type="match status" value="1"/>
</dbReference>
<reference evidence="1" key="1">
    <citation type="submission" date="2021-10" db="EMBL/GenBank/DDBJ databases">
        <title>Tropical sea cucumber genome reveals ecological adaptation and Cuvierian tubules defense mechanism.</title>
        <authorList>
            <person name="Chen T."/>
        </authorList>
    </citation>
    <scope>NUCLEOTIDE SEQUENCE</scope>
    <source>
        <strain evidence="1">Nanhai2018</strain>
        <tissue evidence="1">Muscle</tissue>
    </source>
</reference>
<comment type="caution">
    <text evidence="1">The sequence shown here is derived from an EMBL/GenBank/DDBJ whole genome shotgun (WGS) entry which is preliminary data.</text>
</comment>
<organism evidence="1 2">
    <name type="scientific">Holothuria leucospilota</name>
    <name type="common">Black long sea cucumber</name>
    <name type="synonym">Mertensiothuria leucospilota</name>
    <dbReference type="NCBI Taxonomy" id="206669"/>
    <lineage>
        <taxon>Eukaryota</taxon>
        <taxon>Metazoa</taxon>
        <taxon>Echinodermata</taxon>
        <taxon>Eleutherozoa</taxon>
        <taxon>Echinozoa</taxon>
        <taxon>Holothuroidea</taxon>
        <taxon>Aspidochirotacea</taxon>
        <taxon>Aspidochirotida</taxon>
        <taxon>Holothuriidae</taxon>
        <taxon>Holothuria</taxon>
    </lineage>
</organism>
<evidence type="ECO:0000313" key="2">
    <source>
        <dbReference type="Proteomes" id="UP001152320"/>
    </source>
</evidence>
<dbReference type="OrthoDB" id="3650366at2759"/>
<proteinExistence type="predicted"/>
<gene>
    <name evidence="1" type="ORF">HOLleu_03470</name>
</gene>
<dbReference type="Gene3D" id="3.40.50.300">
    <property type="entry name" value="P-loop containing nucleotide triphosphate hydrolases"/>
    <property type="match status" value="1"/>
</dbReference>
<dbReference type="PANTHER" id="PTHR48312">
    <property type="match status" value="1"/>
</dbReference>
<accession>A0A9Q1CSM1</accession>
<keyword evidence="2" id="KW-1185">Reference proteome</keyword>
<dbReference type="Proteomes" id="UP001152320">
    <property type="component" value="Chromosome 1"/>
</dbReference>
<evidence type="ECO:0000313" key="1">
    <source>
        <dbReference type="EMBL" id="KAJ8050316.1"/>
    </source>
</evidence>
<evidence type="ECO:0008006" key="3">
    <source>
        <dbReference type="Google" id="ProtNLM"/>
    </source>
</evidence>
<sequence>MDQEPRTIFLWSTPRSLSSVFTKCISFVDNVQIWFEPYSCAFSNKIYHSDNDYLKSELNNPTLRGLFDKQDKEPTSTLKSSRNWFEEDIMTYPWVKAQLETPEPIKSFRFIKNMAYNINGDINLGYLPDIKCQHTFLIRNPLRAYSSCKVALAASKASSNGCEDMDTKRVNMVENYPDFPINTFYDTLYKLWRAVKTMEGNVPVVIDADELCNKPDILLGKYFEAVGLPWSQKYLSWDASGDITKKWRTSKERMNPHSELYRVWYKTAIESSRFIPTNKCVLSVDELPRDLRECVSKAMPLYKEIFDSRIKIND</sequence>
<dbReference type="AlphaFoldDB" id="A0A9Q1CSM1"/>
<name>A0A9Q1CSM1_HOLLE</name>
<protein>
    <recommendedName>
        <fullName evidence="3">Sulfotransferase family protein</fullName>
    </recommendedName>
</protein>
<dbReference type="SUPFAM" id="SSF52540">
    <property type="entry name" value="P-loop containing nucleoside triphosphate hydrolases"/>
    <property type="match status" value="1"/>
</dbReference>